<accession>A0ABV4CZD9</accession>
<evidence type="ECO:0000313" key="4">
    <source>
        <dbReference type="Proteomes" id="UP001565200"/>
    </source>
</evidence>
<dbReference type="InterPro" id="IPR000594">
    <property type="entry name" value="ThiF_NAD_FAD-bd"/>
</dbReference>
<proteinExistence type="predicted"/>
<evidence type="ECO:0000313" key="3">
    <source>
        <dbReference type="EMBL" id="MEY8246196.1"/>
    </source>
</evidence>
<evidence type="ECO:0000256" key="1">
    <source>
        <dbReference type="SAM" id="Phobius"/>
    </source>
</evidence>
<dbReference type="RefSeq" id="WP_121699466.1">
    <property type="nucleotide sequence ID" value="NZ_JBCLPP010000036.1"/>
</dbReference>
<dbReference type="Gene3D" id="3.40.50.720">
    <property type="entry name" value="NAD(P)-binding Rossmann-like Domain"/>
    <property type="match status" value="1"/>
</dbReference>
<comment type="caution">
    <text evidence="3">The sequence shown here is derived from an EMBL/GenBank/DDBJ whole genome shotgun (WGS) entry which is preliminary data.</text>
</comment>
<sequence length="246" mass="26565">MMTSERYDRHVMLTDVGEEGQRLIAKARILVVGLGGLGSPAALYLAAAGVGTLGLIDGDKVDISNLQRQVIHNTPALGKPKVISAAETLARLNPDVKTEVYDSFLTEANAYDIISRYDFIVDATDSSQTKYLINDTCVNAGVAFSHGAIKEYDGYTFTYAPGCPCYRCLFGVNTPIKDIPPSASSGVLGVVPGILGTIQAAEALKYITGLGEPLTGRLLKFDIRTMNFNIIKFRHNPDCKKCNNIK</sequence>
<dbReference type="PANTHER" id="PTHR43267:SF1">
    <property type="entry name" value="TRNA THREONYLCARBAMOYLADENOSINE DEHYDRATASE"/>
    <property type="match status" value="1"/>
</dbReference>
<dbReference type="InterPro" id="IPR045886">
    <property type="entry name" value="ThiF/MoeB/HesA"/>
</dbReference>
<feature type="transmembrane region" description="Helical" evidence="1">
    <location>
        <begin position="29"/>
        <end position="56"/>
    </location>
</feature>
<evidence type="ECO:0000259" key="2">
    <source>
        <dbReference type="Pfam" id="PF00899"/>
    </source>
</evidence>
<dbReference type="PANTHER" id="PTHR43267">
    <property type="entry name" value="TRNA THREONYLCARBAMOYLADENOSINE DEHYDRATASE"/>
    <property type="match status" value="1"/>
</dbReference>
<feature type="domain" description="THIF-type NAD/FAD binding fold" evidence="2">
    <location>
        <begin position="7"/>
        <end position="240"/>
    </location>
</feature>
<protein>
    <submittedName>
        <fullName evidence="3">HesA/MoeB/ThiF family protein</fullName>
    </submittedName>
</protein>
<dbReference type="CDD" id="cd00757">
    <property type="entry name" value="ThiF_MoeB_HesA_family"/>
    <property type="match status" value="1"/>
</dbReference>
<keyword evidence="4" id="KW-1185">Reference proteome</keyword>
<dbReference type="Pfam" id="PF00899">
    <property type="entry name" value="ThiF"/>
    <property type="match status" value="1"/>
</dbReference>
<name>A0ABV4CZD9_9BACT</name>
<keyword evidence="1" id="KW-0472">Membrane</keyword>
<dbReference type="InterPro" id="IPR035985">
    <property type="entry name" value="Ubiquitin-activating_enz"/>
</dbReference>
<dbReference type="Proteomes" id="UP001565200">
    <property type="component" value="Unassembled WGS sequence"/>
</dbReference>
<dbReference type="SUPFAM" id="SSF69572">
    <property type="entry name" value="Activating enzymes of the ubiquitin-like proteins"/>
    <property type="match status" value="1"/>
</dbReference>
<keyword evidence="1" id="KW-0812">Transmembrane</keyword>
<keyword evidence="1" id="KW-1133">Transmembrane helix</keyword>
<organism evidence="3 4">
    <name type="scientific">Heminiphilus faecis</name>
    <dbReference type="NCBI Taxonomy" id="2601703"/>
    <lineage>
        <taxon>Bacteria</taxon>
        <taxon>Pseudomonadati</taxon>
        <taxon>Bacteroidota</taxon>
        <taxon>Bacteroidia</taxon>
        <taxon>Bacteroidales</taxon>
        <taxon>Muribaculaceae</taxon>
        <taxon>Heminiphilus</taxon>
    </lineage>
</organism>
<reference evidence="3 4" key="1">
    <citation type="submission" date="2024-03" db="EMBL/GenBank/DDBJ databases">
        <title>Mouse gut bacterial collection (mGBC) of GemPharmatech.</title>
        <authorList>
            <person name="He Y."/>
            <person name="Dong L."/>
            <person name="Wu D."/>
            <person name="Gao X."/>
            <person name="Lin Z."/>
        </authorList>
    </citation>
    <scope>NUCLEOTIDE SEQUENCE [LARGE SCALE GENOMIC DNA]</scope>
    <source>
        <strain evidence="3 4">54-13</strain>
    </source>
</reference>
<dbReference type="EMBL" id="JBCLPP010000036">
    <property type="protein sequence ID" value="MEY8246196.1"/>
    <property type="molecule type" value="Genomic_DNA"/>
</dbReference>
<gene>
    <name evidence="3" type="ORF">AAK873_11305</name>
</gene>